<reference evidence="2 3" key="1">
    <citation type="journal article" date="2018" name="Elife">
        <title>Discovery and characterization of a prevalent human gut bacterial enzyme sufficient for the inactivation of a family of plant toxins.</title>
        <authorList>
            <person name="Koppel N."/>
            <person name="Bisanz J.E."/>
            <person name="Pandelia M.E."/>
            <person name="Turnbaugh P.J."/>
            <person name="Balskus E.P."/>
        </authorList>
    </citation>
    <scope>NUCLEOTIDE SEQUENCE [LARGE SCALE GENOMIC DNA]</scope>
    <source>
        <strain evidence="2 3">OB21 GAM31</strain>
    </source>
</reference>
<dbReference type="Gene3D" id="3.40.50.150">
    <property type="entry name" value="Vaccinia Virus protein VP39"/>
    <property type="match status" value="1"/>
</dbReference>
<dbReference type="CDD" id="cd02440">
    <property type="entry name" value="AdoMet_MTases"/>
    <property type="match status" value="1"/>
</dbReference>
<proteinExistence type="predicted"/>
<dbReference type="InterPro" id="IPR041698">
    <property type="entry name" value="Methyltransf_25"/>
</dbReference>
<name>A0A369LDU2_9ACTN</name>
<organism evidence="2 3">
    <name type="scientific">Slackia isoflavoniconvertens</name>
    <dbReference type="NCBI Taxonomy" id="572010"/>
    <lineage>
        <taxon>Bacteria</taxon>
        <taxon>Bacillati</taxon>
        <taxon>Actinomycetota</taxon>
        <taxon>Coriobacteriia</taxon>
        <taxon>Eggerthellales</taxon>
        <taxon>Eggerthellaceae</taxon>
        <taxon>Slackia</taxon>
    </lineage>
</organism>
<dbReference type="AlphaFoldDB" id="A0A369LDU2"/>
<evidence type="ECO:0000313" key="2">
    <source>
        <dbReference type="EMBL" id="RDB57813.1"/>
    </source>
</evidence>
<accession>A0A369LDU2</accession>
<dbReference type="EMBL" id="PPTO01000011">
    <property type="protein sequence ID" value="RDB57813.1"/>
    <property type="molecule type" value="Genomic_DNA"/>
</dbReference>
<dbReference type="Pfam" id="PF13649">
    <property type="entry name" value="Methyltransf_25"/>
    <property type="match status" value="1"/>
</dbReference>
<keyword evidence="2" id="KW-0830">Ubiquinone</keyword>
<feature type="domain" description="Methyltransferase" evidence="1">
    <location>
        <begin position="69"/>
        <end position="128"/>
    </location>
</feature>
<dbReference type="Proteomes" id="UP000253975">
    <property type="component" value="Unassembled WGS sequence"/>
</dbReference>
<evidence type="ECO:0000259" key="1">
    <source>
        <dbReference type="Pfam" id="PF13649"/>
    </source>
</evidence>
<gene>
    <name evidence="2" type="ORF">C1881_07415</name>
</gene>
<evidence type="ECO:0000313" key="3">
    <source>
        <dbReference type="Proteomes" id="UP000253975"/>
    </source>
</evidence>
<sequence>MSAPLNVSNKDQLFAADERRDCALCGCSLAEPGTTHFAKQGAHDPTPTPYFILENLFSELDFSEESHLLDVGCGTGRVLSFFIQSELAGHATGIELDPDIAEYARNWSRRFTNVDVLCGSALETPLAPYTHLYLFNPFDTNVLMQFIMKIENEVRRPITLVHMSDNGETYSYIGRTGWSLVRQGEFQEYRTATGRAITVYAHPQHFSIWKYAPES</sequence>
<dbReference type="InterPro" id="IPR029063">
    <property type="entry name" value="SAM-dependent_MTases_sf"/>
</dbReference>
<protein>
    <submittedName>
        <fullName evidence="2">Ubiquinone biosynthesis protein</fullName>
    </submittedName>
</protein>
<comment type="caution">
    <text evidence="2">The sequence shown here is derived from an EMBL/GenBank/DDBJ whole genome shotgun (WGS) entry which is preliminary data.</text>
</comment>
<dbReference type="SUPFAM" id="SSF53335">
    <property type="entry name" value="S-adenosyl-L-methionine-dependent methyltransferases"/>
    <property type="match status" value="1"/>
</dbReference>